<organism evidence="1 2">
    <name type="scientific">Clostridium gasigenes</name>
    <dbReference type="NCBI Taxonomy" id="94869"/>
    <lineage>
        <taxon>Bacteria</taxon>
        <taxon>Bacillati</taxon>
        <taxon>Bacillota</taxon>
        <taxon>Clostridia</taxon>
        <taxon>Eubacteriales</taxon>
        <taxon>Clostridiaceae</taxon>
        <taxon>Clostridium</taxon>
    </lineage>
</organism>
<accession>A0A1H0M7T7</accession>
<gene>
    <name evidence="1" type="ORF">SAMN04488529_101355</name>
</gene>
<name>A0A1H0M7T7_9CLOT</name>
<dbReference type="STRING" id="94869.SAMN04488529_101355"/>
<dbReference type="EMBL" id="FNJM01000001">
    <property type="protein sequence ID" value="SDO76483.1"/>
    <property type="molecule type" value="Genomic_DNA"/>
</dbReference>
<dbReference type="Gene3D" id="1.10.246.150">
    <property type="match status" value="1"/>
</dbReference>
<protein>
    <submittedName>
        <fullName evidence="1">Phage gp6-like head-tail connector protein</fullName>
    </submittedName>
</protein>
<proteinExistence type="predicted"/>
<dbReference type="InterPro" id="IPR021146">
    <property type="entry name" value="Phage_gp6-like_head-tail"/>
</dbReference>
<evidence type="ECO:0000313" key="2">
    <source>
        <dbReference type="Proteomes" id="UP000198597"/>
    </source>
</evidence>
<dbReference type="OrthoDB" id="1933341at2"/>
<reference evidence="1 2" key="1">
    <citation type="submission" date="2016-10" db="EMBL/GenBank/DDBJ databases">
        <authorList>
            <person name="de Groot N.N."/>
        </authorList>
    </citation>
    <scope>NUCLEOTIDE SEQUENCE [LARGE SCALE GENOMIC DNA]</scope>
    <source>
        <strain evidence="1 2">DSM 12272</strain>
    </source>
</reference>
<dbReference type="AlphaFoldDB" id="A0A1H0M7T7"/>
<keyword evidence="2" id="KW-1185">Reference proteome</keyword>
<evidence type="ECO:0000313" key="1">
    <source>
        <dbReference type="EMBL" id="SDO76483.1"/>
    </source>
</evidence>
<sequence>MKNIILESVRLRPGLNEMDEKLLLDLIEDAIIEVQDYTNTEEGSIPPKGCISIIKDIVVIKANKLGSEALSSESYSGVSQSFLDDLPKDILRKLKRFRKLPR</sequence>
<dbReference type="Proteomes" id="UP000198597">
    <property type="component" value="Unassembled WGS sequence"/>
</dbReference>
<dbReference type="Pfam" id="PF05135">
    <property type="entry name" value="Phage_connect_1"/>
    <property type="match status" value="1"/>
</dbReference>
<dbReference type="InterPro" id="IPR053746">
    <property type="entry name" value="Viral_HT_Connector_Assembly"/>
</dbReference>
<dbReference type="RefSeq" id="WP_089965182.1">
    <property type="nucleotide sequence ID" value="NZ_FNJM01000001.1"/>
</dbReference>